<keyword evidence="2 4" id="KW-0863">Zinc-finger</keyword>
<feature type="region of interest" description="Disordered" evidence="5">
    <location>
        <begin position="126"/>
        <end position="146"/>
    </location>
</feature>
<feature type="domain" description="SBP-type" evidence="7">
    <location>
        <begin position="150"/>
        <end position="227"/>
    </location>
</feature>
<feature type="transmembrane region" description="Helical" evidence="6">
    <location>
        <begin position="755"/>
        <end position="773"/>
    </location>
</feature>
<dbReference type="PANTHER" id="PTHR31251">
    <property type="entry name" value="SQUAMOSA PROMOTER-BINDING-LIKE PROTEIN 4"/>
    <property type="match status" value="1"/>
</dbReference>
<evidence type="ECO:0000256" key="3">
    <source>
        <dbReference type="ARBA" id="ARBA00022833"/>
    </source>
</evidence>
<keyword evidence="1" id="KW-0479">Metal-binding</keyword>
<proteinExistence type="predicted"/>
<dbReference type="OrthoDB" id="514967at2759"/>
<organism evidence="8 9">
    <name type="scientific">Artemisia annua</name>
    <name type="common">Sweet wormwood</name>
    <dbReference type="NCBI Taxonomy" id="35608"/>
    <lineage>
        <taxon>Eukaryota</taxon>
        <taxon>Viridiplantae</taxon>
        <taxon>Streptophyta</taxon>
        <taxon>Embryophyta</taxon>
        <taxon>Tracheophyta</taxon>
        <taxon>Spermatophyta</taxon>
        <taxon>Magnoliopsida</taxon>
        <taxon>eudicotyledons</taxon>
        <taxon>Gunneridae</taxon>
        <taxon>Pentapetalae</taxon>
        <taxon>asterids</taxon>
        <taxon>campanulids</taxon>
        <taxon>Asterales</taxon>
        <taxon>Asteraceae</taxon>
        <taxon>Asteroideae</taxon>
        <taxon>Anthemideae</taxon>
        <taxon>Artemisiinae</taxon>
        <taxon>Artemisia</taxon>
    </lineage>
</organism>
<dbReference type="Gene3D" id="4.10.1100.10">
    <property type="entry name" value="Transcription factor, SBP-box domain"/>
    <property type="match status" value="1"/>
</dbReference>
<dbReference type="Pfam" id="PF26102">
    <property type="entry name" value="Ig_SPL7"/>
    <property type="match status" value="1"/>
</dbReference>
<keyword evidence="6" id="KW-1133">Transmembrane helix</keyword>
<dbReference type="SUPFAM" id="SSF103612">
    <property type="entry name" value="SBT domain"/>
    <property type="match status" value="1"/>
</dbReference>
<evidence type="ECO:0000313" key="9">
    <source>
        <dbReference type="Proteomes" id="UP000245207"/>
    </source>
</evidence>
<keyword evidence="3" id="KW-0862">Zinc</keyword>
<feature type="compositionally biased region" description="Polar residues" evidence="5">
    <location>
        <begin position="273"/>
        <end position="288"/>
    </location>
</feature>
<reference evidence="8 9" key="1">
    <citation type="journal article" date="2018" name="Mol. Plant">
        <title>The genome of Artemisia annua provides insight into the evolution of Asteraceae family and artemisinin biosynthesis.</title>
        <authorList>
            <person name="Shen Q."/>
            <person name="Zhang L."/>
            <person name="Liao Z."/>
            <person name="Wang S."/>
            <person name="Yan T."/>
            <person name="Shi P."/>
            <person name="Liu M."/>
            <person name="Fu X."/>
            <person name="Pan Q."/>
            <person name="Wang Y."/>
            <person name="Lv Z."/>
            <person name="Lu X."/>
            <person name="Zhang F."/>
            <person name="Jiang W."/>
            <person name="Ma Y."/>
            <person name="Chen M."/>
            <person name="Hao X."/>
            <person name="Li L."/>
            <person name="Tang Y."/>
            <person name="Lv G."/>
            <person name="Zhou Y."/>
            <person name="Sun X."/>
            <person name="Brodelius P.E."/>
            <person name="Rose J.K.C."/>
            <person name="Tang K."/>
        </authorList>
    </citation>
    <scope>NUCLEOTIDE SEQUENCE [LARGE SCALE GENOMIC DNA]</scope>
    <source>
        <strain evidence="9">cv. Huhao1</strain>
        <tissue evidence="8">Leaf</tissue>
    </source>
</reference>
<evidence type="ECO:0000256" key="2">
    <source>
        <dbReference type="ARBA" id="ARBA00022771"/>
    </source>
</evidence>
<comment type="caution">
    <text evidence="8">The sequence shown here is derived from an EMBL/GenBank/DDBJ whole genome shotgun (WGS) entry which is preliminary data.</text>
</comment>
<name>A0A2U1QKV3_ARTAN</name>
<evidence type="ECO:0000256" key="4">
    <source>
        <dbReference type="PROSITE-ProRule" id="PRU00470"/>
    </source>
</evidence>
<feature type="compositionally biased region" description="Pro residues" evidence="5">
    <location>
        <begin position="8"/>
        <end position="18"/>
    </location>
</feature>
<dbReference type="GO" id="GO:0003677">
    <property type="term" value="F:DNA binding"/>
    <property type="evidence" value="ECO:0007669"/>
    <property type="project" value="InterPro"/>
</dbReference>
<feature type="region of interest" description="Disordered" evidence="5">
    <location>
        <begin position="218"/>
        <end position="318"/>
    </location>
</feature>
<evidence type="ECO:0000256" key="1">
    <source>
        <dbReference type="ARBA" id="ARBA00022723"/>
    </source>
</evidence>
<dbReference type="STRING" id="35608.A0A2U1QKV3"/>
<feature type="region of interest" description="Disordered" evidence="5">
    <location>
        <begin position="1"/>
        <end position="27"/>
    </location>
</feature>
<feature type="compositionally biased region" description="Basic residues" evidence="5">
    <location>
        <begin position="218"/>
        <end position="227"/>
    </location>
</feature>
<dbReference type="InterPro" id="IPR044817">
    <property type="entry name" value="SBP-like"/>
</dbReference>
<dbReference type="AlphaFoldDB" id="A0A2U1QKV3"/>
<sequence length="793" mass="88233">MHSTQPSPQSPPQPPGQPPSFTMDLLDDPSSSIWDWSQFLDFNVDDHLPLPSEHSPIIQIDNPPLEHLEPVPEPLEPLETVSEQLDTVPVNLRVRKRDPRMACSNFLAGRIPCACPELDAQLAAEEAEAKAPGKKKTRTGGGTGSGRVGVGRCQVPGCEVDISELKGYHKRHRVCLRCANAGSVVLDGCDKRYCQQCGKFHVLSDFDEGKRSCRRKLERHNNRRRRKPSDSKGSGVNSADYDDGYDEAGKGTNSVSSEVAGDKSLLAGEGPNNIPSSTHAQTIHNDSVPSVAVSGETQTDEEKEKGTQSPSYGDDKSAFSSMCTTGRISFKLYDWNPAEFPRRLRHQIFQWLASMPVELEGYIRPGCTILTIFIAMPRFMWLKLDEDPVVCIHDFLASPKNLLSGRDTFFVSLNNMIFSVMKGGRSVMKIKAAENAPKLHYVQPTCFEAGKPIEFLACGSNLLQPRLRFLVSFAGKYMTNNVRVSSSHNQSGASTTNIDRQFLNICVPRTELDAFGPGFIEVENESGLSNFVPILVADQEVCSEIKIMQMKYYTLHSRNSESTSTTMSCEVAVNKFSELLVDIAWLLRQPFVEDMECAMTSSQLPRFNFVLSFLIEYESTVVLKRVLNCVKMRIIENGGVIEADSVLQGTVNRATEVLKQRLEKKLNLELRPRDVFLEDDESCRDQVVPLVSAVNQDMVLADSMWIPTAGDNSERVALLTADCVMSVEPYKELPNRPLNQLFTYKTSRLFTPRPLIVTVALVTVCFGVCAVVFHPQKATSIAITIRRCLFDDN</sequence>
<dbReference type="InterPro" id="IPR036893">
    <property type="entry name" value="SBP_sf"/>
</dbReference>
<gene>
    <name evidence="8" type="ORF">CTI12_AA001310</name>
</gene>
<dbReference type="Pfam" id="PF03110">
    <property type="entry name" value="SBP"/>
    <property type="match status" value="1"/>
</dbReference>
<dbReference type="GO" id="GO:0005634">
    <property type="term" value="C:nucleus"/>
    <property type="evidence" value="ECO:0007669"/>
    <property type="project" value="InterPro"/>
</dbReference>
<accession>A0A2U1QKV3</accession>
<evidence type="ECO:0000256" key="5">
    <source>
        <dbReference type="SAM" id="MobiDB-lite"/>
    </source>
</evidence>
<dbReference type="PROSITE" id="PS51141">
    <property type="entry name" value="ZF_SBP"/>
    <property type="match status" value="1"/>
</dbReference>
<evidence type="ECO:0000256" key="6">
    <source>
        <dbReference type="SAM" id="Phobius"/>
    </source>
</evidence>
<keyword evidence="9" id="KW-1185">Reference proteome</keyword>
<evidence type="ECO:0000313" key="8">
    <source>
        <dbReference type="EMBL" id="PWA98644.1"/>
    </source>
</evidence>
<dbReference type="EMBL" id="PKPP01000056">
    <property type="protein sequence ID" value="PWA98644.1"/>
    <property type="molecule type" value="Genomic_DNA"/>
</dbReference>
<dbReference type="Proteomes" id="UP000245207">
    <property type="component" value="Unassembled WGS sequence"/>
</dbReference>
<evidence type="ECO:0000259" key="7">
    <source>
        <dbReference type="PROSITE" id="PS51141"/>
    </source>
</evidence>
<dbReference type="PANTHER" id="PTHR31251:SF108">
    <property type="entry name" value="SQUAMOSA PROMOTER-BINDING-LIKE PROTEIN 7"/>
    <property type="match status" value="1"/>
</dbReference>
<dbReference type="GO" id="GO:0008270">
    <property type="term" value="F:zinc ion binding"/>
    <property type="evidence" value="ECO:0007669"/>
    <property type="project" value="UniProtKB-KW"/>
</dbReference>
<dbReference type="InterPro" id="IPR004333">
    <property type="entry name" value="SBP_dom"/>
</dbReference>
<protein>
    <submittedName>
        <fullName evidence="8">SBP-like protein</fullName>
    </submittedName>
</protein>
<keyword evidence="6" id="KW-0812">Transmembrane</keyword>
<keyword evidence="6" id="KW-0472">Membrane</keyword>